<dbReference type="EMBL" id="MHCP01000015">
    <property type="protein sequence ID" value="OGY24062.1"/>
    <property type="molecule type" value="Genomic_DNA"/>
</dbReference>
<keyword evidence="1" id="KW-0812">Transmembrane</keyword>
<keyword evidence="1" id="KW-1133">Transmembrane helix</keyword>
<evidence type="ECO:0000256" key="2">
    <source>
        <dbReference type="SAM" id="SignalP"/>
    </source>
</evidence>
<protein>
    <submittedName>
        <fullName evidence="3">Uncharacterized protein</fullName>
    </submittedName>
</protein>
<evidence type="ECO:0000313" key="4">
    <source>
        <dbReference type="Proteomes" id="UP000176631"/>
    </source>
</evidence>
<name>A0A1G1W8S6_9BACT</name>
<dbReference type="STRING" id="1802593.A2172_00765"/>
<feature type="signal peptide" evidence="2">
    <location>
        <begin position="1"/>
        <end position="29"/>
    </location>
</feature>
<feature type="transmembrane region" description="Helical" evidence="1">
    <location>
        <begin position="492"/>
        <end position="514"/>
    </location>
</feature>
<accession>A0A1G1W8S6</accession>
<dbReference type="Proteomes" id="UP000176631">
    <property type="component" value="Unassembled WGS sequence"/>
</dbReference>
<keyword evidence="1" id="KW-0472">Membrane</keyword>
<reference evidence="3 4" key="1">
    <citation type="journal article" date="2016" name="Nat. Commun.">
        <title>Thousands of microbial genomes shed light on interconnected biogeochemical processes in an aquifer system.</title>
        <authorList>
            <person name="Anantharaman K."/>
            <person name="Brown C.T."/>
            <person name="Hug L.A."/>
            <person name="Sharon I."/>
            <person name="Castelle C.J."/>
            <person name="Probst A.J."/>
            <person name="Thomas B.C."/>
            <person name="Singh A."/>
            <person name="Wilkins M.J."/>
            <person name="Karaoz U."/>
            <person name="Brodie E.L."/>
            <person name="Williams K.H."/>
            <person name="Hubbard S.S."/>
            <person name="Banfield J.F."/>
        </authorList>
    </citation>
    <scope>NUCLEOTIDE SEQUENCE [LARGE SCALE GENOMIC DNA]</scope>
</reference>
<comment type="caution">
    <text evidence="3">The sequence shown here is derived from an EMBL/GenBank/DDBJ whole genome shotgun (WGS) entry which is preliminary data.</text>
</comment>
<keyword evidence="2" id="KW-0732">Signal</keyword>
<evidence type="ECO:0000313" key="3">
    <source>
        <dbReference type="EMBL" id="OGY24062.1"/>
    </source>
</evidence>
<organism evidence="3 4">
    <name type="scientific">Candidatus Woykebacteria bacterium RBG_13_40_15</name>
    <dbReference type="NCBI Taxonomy" id="1802593"/>
    <lineage>
        <taxon>Bacteria</taxon>
        <taxon>Candidatus Woykeibacteriota</taxon>
    </lineage>
</organism>
<gene>
    <name evidence="3" type="ORF">A2172_00765</name>
</gene>
<sequence>MPKVKKRLILFSLSLFSLIFLISPSNKNALVTKTYGDDPAKLCSLKLTGDGEIDGVPYVLPGGTLRIQLTGAKPKLNGFKNPGDVMEFRREGDPYNAKSKIRLPISTDGDGDGNGEWEGNPERYFGTYTTNYDKYSIFPDCPNGVSPNDKTFYMFREHEYNGKKSGLAWLITPHDPPKNDDTRISIFIAGVEKLYAMVPNKCPDGSKCDLTRWHEFLEKHENFKAFMVKVYGDGENGSQEPGFTGSFISQSGGSLYALDDGDGDICDSNPHQAYKADLDAWDLINKKKTEEEKKEQEQLLNKLYKCADADHWGKNDFLRPRLPNEMLEKLQEESPDANIGPKLLEIKGICENMQGIRSSCDDAFNENVAYKFAIYGVLVPPIKGTEKIADDGKGDIADMPSDGRDLSSKDYDACDDSTDGLPTYAVGEDEETIARLVDVDTCDVYGPLKAENSVKAIFTFTPVKADSAMGYFEGEGYINTPFGKIPVSAAGIAQAILSLALGAGGGIAFLLMVFGSYRLIFSAGNPMAVQQGREVITAAVVGLLVILFSVFILRLFGIGVLGLPIG</sequence>
<feature type="transmembrane region" description="Helical" evidence="1">
    <location>
        <begin position="535"/>
        <end position="563"/>
    </location>
</feature>
<evidence type="ECO:0000256" key="1">
    <source>
        <dbReference type="SAM" id="Phobius"/>
    </source>
</evidence>
<dbReference type="AlphaFoldDB" id="A0A1G1W8S6"/>
<feature type="chain" id="PRO_5009581141" evidence="2">
    <location>
        <begin position="30"/>
        <end position="566"/>
    </location>
</feature>
<proteinExistence type="predicted"/>